<dbReference type="GO" id="GO:0000160">
    <property type="term" value="P:phosphorelay signal transduction system"/>
    <property type="evidence" value="ECO:0007669"/>
    <property type="project" value="UniProtKB-KW"/>
</dbReference>
<keyword evidence="1 6" id="KW-0597">Phosphoprotein</keyword>
<dbReference type="InterPro" id="IPR011006">
    <property type="entry name" value="CheY-like_superfamily"/>
</dbReference>
<evidence type="ECO:0000259" key="9">
    <source>
        <dbReference type="PROSITE" id="PS50802"/>
    </source>
</evidence>
<feature type="compositionally biased region" description="Basic and acidic residues" evidence="7">
    <location>
        <begin position="486"/>
        <end position="501"/>
    </location>
</feature>
<dbReference type="Gene3D" id="3.90.70.80">
    <property type="match status" value="1"/>
</dbReference>
<evidence type="ECO:0000256" key="3">
    <source>
        <dbReference type="ARBA" id="ARBA00023015"/>
    </source>
</evidence>
<evidence type="ECO:0008006" key="12">
    <source>
        <dbReference type="Google" id="ProtNLM"/>
    </source>
</evidence>
<keyword evidence="3" id="KW-0805">Transcription regulation</keyword>
<dbReference type="PANTHER" id="PTHR48111">
    <property type="entry name" value="REGULATOR OF RPOS"/>
    <property type="match status" value="1"/>
</dbReference>
<dbReference type="Gene3D" id="3.40.50.2300">
    <property type="match status" value="1"/>
</dbReference>
<proteinExistence type="predicted"/>
<feature type="compositionally biased region" description="Basic residues" evidence="7">
    <location>
        <begin position="502"/>
        <end position="512"/>
    </location>
</feature>
<evidence type="ECO:0000256" key="6">
    <source>
        <dbReference type="PROSITE-ProRule" id="PRU00169"/>
    </source>
</evidence>
<gene>
    <name evidence="10" type="ORF">HJC23_002253</name>
</gene>
<evidence type="ECO:0000313" key="11">
    <source>
        <dbReference type="Proteomes" id="UP001516023"/>
    </source>
</evidence>
<evidence type="ECO:0000256" key="2">
    <source>
        <dbReference type="ARBA" id="ARBA00023012"/>
    </source>
</evidence>
<dbReference type="Proteomes" id="UP001516023">
    <property type="component" value="Unassembled WGS sequence"/>
</dbReference>
<keyword evidence="2" id="KW-0902">Two-component regulatory system</keyword>
<evidence type="ECO:0000256" key="5">
    <source>
        <dbReference type="ARBA" id="ARBA00023163"/>
    </source>
</evidence>
<reference evidence="10 11" key="1">
    <citation type="journal article" date="2020" name="G3 (Bethesda)">
        <title>Improved Reference Genome for Cyclotella cryptica CCMP332, a Model for Cell Wall Morphogenesis, Salinity Adaptation, and Lipid Production in Diatoms (Bacillariophyta).</title>
        <authorList>
            <person name="Roberts W.R."/>
            <person name="Downey K.M."/>
            <person name="Ruck E.C."/>
            <person name="Traller J.C."/>
            <person name="Alverson A.J."/>
        </authorList>
    </citation>
    <scope>NUCLEOTIDE SEQUENCE [LARGE SCALE GENOMIC DNA]</scope>
    <source>
        <strain evidence="10 11">CCMP332</strain>
    </source>
</reference>
<feature type="region of interest" description="Disordered" evidence="7">
    <location>
        <begin position="485"/>
        <end position="527"/>
    </location>
</feature>
<dbReference type="InterPro" id="IPR039420">
    <property type="entry name" value="WalR-like"/>
</dbReference>
<name>A0ABD3QN18_9STRA</name>
<dbReference type="GO" id="GO:0003677">
    <property type="term" value="F:DNA binding"/>
    <property type="evidence" value="ECO:0007669"/>
    <property type="project" value="UniProtKB-KW"/>
</dbReference>
<feature type="domain" description="Response regulatory" evidence="8">
    <location>
        <begin position="377"/>
        <end position="626"/>
    </location>
</feature>
<accession>A0ABD3QN18</accession>
<dbReference type="Pfam" id="PF00072">
    <property type="entry name" value="Response_reg"/>
    <property type="match status" value="1"/>
</dbReference>
<dbReference type="Pfam" id="PF02338">
    <property type="entry name" value="OTU"/>
    <property type="match status" value="1"/>
</dbReference>
<feature type="region of interest" description="Disordered" evidence="7">
    <location>
        <begin position="236"/>
        <end position="255"/>
    </location>
</feature>
<comment type="caution">
    <text evidence="10">The sequence shown here is derived from an EMBL/GenBank/DDBJ whole genome shotgun (WGS) entry which is preliminary data.</text>
</comment>
<dbReference type="SMART" id="SM00448">
    <property type="entry name" value="REC"/>
    <property type="match status" value="1"/>
</dbReference>
<evidence type="ECO:0000313" key="10">
    <source>
        <dbReference type="EMBL" id="KAL3799125.1"/>
    </source>
</evidence>
<dbReference type="InterPro" id="IPR003323">
    <property type="entry name" value="OTU_dom"/>
</dbReference>
<sequence>MQSKFAFQSFVFDQTTGICRSPSSFHYDPLPSKDLIKGGDSDRRDQFFVLRNVPGDGDCIFHAVLSSVFISMGMLNPDAAFTSSNLMSSMIYEMRSVVANFLTSPDGTLYVNNKPRKRLVRCHDLLQSAAKSEGLTTEEYLTKLRLPGRMGGLYGGGPELTVLSNILRRPISIYHLKQPQTTEKNRGVHSIRMESPCKIERVGVFGEGLFEDPCNTIPNSVVSNAVFFTMNKRAKQSSTQSQMEPISTQQEPSSSPAVSFDAAFLLTLTRLAKRRRRHHVKNMHRVSDHVNTASAFCHHCSDSRQRRSGKKSSTPLNGETFLANKGVYIDLGSLEEPRYSSVSDSGPTLEIDADFASNKYETRTAEDALKEWRAKHWVVLIDDEPSIRLAIGDYLHSMGYKFVTACDGPMSFLEMLLWTCGWSFLDKNANDNIMMGNNGCPPCLEETSKFEEHPWRLPSIVISDIRMPGGIDGVQLLELLRQHRPSARDIKPNRENAAKNLDKKKKRTKKTAKAAFDDDEDTNDIERPDTNILEGWVEFTTPISTPTDQAMKLLDAIHNTIEYCKRHTSPKSTPYHPEAIEDIPVILLTAKAMVSDRIKGYKAGADGYLPKPFRPEELLRMVDGLIRRQDRERSYQMTHTSYNSEEFNDSMNDDQALSSSRIEEIINELREIKKLLQQVMDAENH</sequence>
<organism evidence="10 11">
    <name type="scientific">Cyclotella cryptica</name>
    <dbReference type="NCBI Taxonomy" id="29204"/>
    <lineage>
        <taxon>Eukaryota</taxon>
        <taxon>Sar</taxon>
        <taxon>Stramenopiles</taxon>
        <taxon>Ochrophyta</taxon>
        <taxon>Bacillariophyta</taxon>
        <taxon>Coscinodiscophyceae</taxon>
        <taxon>Thalassiosirophycidae</taxon>
        <taxon>Stephanodiscales</taxon>
        <taxon>Stephanodiscaceae</taxon>
        <taxon>Cyclotella</taxon>
    </lineage>
</organism>
<dbReference type="PROSITE" id="PS50802">
    <property type="entry name" value="OTU"/>
    <property type="match status" value="1"/>
</dbReference>
<evidence type="ECO:0000259" key="8">
    <source>
        <dbReference type="PROSITE" id="PS50110"/>
    </source>
</evidence>
<feature type="domain" description="OTU" evidence="9">
    <location>
        <begin position="48"/>
        <end position="286"/>
    </location>
</feature>
<protein>
    <recommendedName>
        <fullName evidence="12">Response regulatory domain-containing protein</fullName>
    </recommendedName>
</protein>
<dbReference type="AlphaFoldDB" id="A0ABD3QN18"/>
<keyword evidence="5" id="KW-0804">Transcription</keyword>
<dbReference type="SUPFAM" id="SSF52172">
    <property type="entry name" value="CheY-like"/>
    <property type="match status" value="2"/>
</dbReference>
<evidence type="ECO:0000256" key="1">
    <source>
        <dbReference type="ARBA" id="ARBA00022553"/>
    </source>
</evidence>
<dbReference type="InterPro" id="IPR001789">
    <property type="entry name" value="Sig_transdc_resp-reg_receiver"/>
</dbReference>
<evidence type="ECO:0000256" key="4">
    <source>
        <dbReference type="ARBA" id="ARBA00023125"/>
    </source>
</evidence>
<keyword evidence="4" id="KW-0238">DNA-binding</keyword>
<dbReference type="PANTHER" id="PTHR48111:SF1">
    <property type="entry name" value="TWO-COMPONENT RESPONSE REGULATOR ORR33"/>
    <property type="match status" value="1"/>
</dbReference>
<feature type="modified residue" description="4-aspartylphosphate" evidence="6">
    <location>
        <position position="464"/>
    </location>
</feature>
<dbReference type="EMBL" id="JABMIG020000041">
    <property type="protein sequence ID" value="KAL3799125.1"/>
    <property type="molecule type" value="Genomic_DNA"/>
</dbReference>
<dbReference type="PROSITE" id="PS50110">
    <property type="entry name" value="RESPONSE_REGULATORY"/>
    <property type="match status" value="1"/>
</dbReference>
<evidence type="ECO:0000256" key="7">
    <source>
        <dbReference type="SAM" id="MobiDB-lite"/>
    </source>
</evidence>
<keyword evidence="11" id="KW-1185">Reference proteome</keyword>